<organism evidence="1 2">
    <name type="scientific">Xylaria arbuscula</name>
    <dbReference type="NCBI Taxonomy" id="114810"/>
    <lineage>
        <taxon>Eukaryota</taxon>
        <taxon>Fungi</taxon>
        <taxon>Dikarya</taxon>
        <taxon>Ascomycota</taxon>
        <taxon>Pezizomycotina</taxon>
        <taxon>Sordariomycetes</taxon>
        <taxon>Xylariomycetidae</taxon>
        <taxon>Xylariales</taxon>
        <taxon>Xylariaceae</taxon>
        <taxon>Xylaria</taxon>
    </lineage>
</organism>
<protein>
    <submittedName>
        <fullName evidence="1">Uncharacterized protein</fullName>
    </submittedName>
</protein>
<sequence>MCVQETGDLFRRDVPAALDEALGENWDRVLMRSHELGQYRSELDLLFKGGYGAMFPREEGRERLHIVVVNA</sequence>
<evidence type="ECO:0000313" key="1">
    <source>
        <dbReference type="EMBL" id="KAJ3560385.1"/>
    </source>
</evidence>
<reference evidence="1" key="1">
    <citation type="submission" date="2022-07" db="EMBL/GenBank/DDBJ databases">
        <title>Genome Sequence of Xylaria arbuscula.</title>
        <authorList>
            <person name="Buettner E."/>
        </authorList>
    </citation>
    <scope>NUCLEOTIDE SEQUENCE</scope>
    <source>
        <strain evidence="1">VT107</strain>
    </source>
</reference>
<dbReference type="AlphaFoldDB" id="A0A9W8THT8"/>
<accession>A0A9W8THT8</accession>
<evidence type="ECO:0000313" key="2">
    <source>
        <dbReference type="Proteomes" id="UP001148614"/>
    </source>
</evidence>
<proteinExistence type="predicted"/>
<keyword evidence="2" id="KW-1185">Reference proteome</keyword>
<dbReference type="Proteomes" id="UP001148614">
    <property type="component" value="Unassembled WGS sequence"/>
</dbReference>
<comment type="caution">
    <text evidence="1">The sequence shown here is derived from an EMBL/GenBank/DDBJ whole genome shotgun (WGS) entry which is preliminary data.</text>
</comment>
<dbReference type="EMBL" id="JANPWZ010002259">
    <property type="protein sequence ID" value="KAJ3560385.1"/>
    <property type="molecule type" value="Genomic_DNA"/>
</dbReference>
<gene>
    <name evidence="1" type="ORF">NPX13_g9320</name>
</gene>
<name>A0A9W8THT8_9PEZI</name>